<gene>
    <name evidence="1" type="ORF">DIZ80_03695</name>
</gene>
<comment type="caution">
    <text evidence="1">The sequence shown here is derived from an EMBL/GenBank/DDBJ whole genome shotgun (WGS) entry which is preliminary data.</text>
</comment>
<protein>
    <recommendedName>
        <fullName evidence="3">Phosphate ABC transporter substrate-binding protein</fullName>
    </recommendedName>
</protein>
<dbReference type="SUPFAM" id="SSF53850">
    <property type="entry name" value="Periplasmic binding protein-like II"/>
    <property type="match status" value="1"/>
</dbReference>
<dbReference type="Proteomes" id="UP000254266">
    <property type="component" value="Unassembled WGS sequence"/>
</dbReference>
<dbReference type="Gene3D" id="3.40.190.10">
    <property type="entry name" value="Periplasmic binding protein-like II"/>
    <property type="match status" value="2"/>
</dbReference>
<reference evidence="1 2" key="1">
    <citation type="journal article" date="2018" name="ISME J.">
        <title>Endosymbiont genomes yield clues of tubeworm success.</title>
        <authorList>
            <person name="Li Y."/>
            <person name="Liles M.R."/>
            <person name="Halanych K.M."/>
        </authorList>
    </citation>
    <scope>NUCLEOTIDE SEQUENCE [LARGE SCALE GENOMIC DNA]</scope>
    <source>
        <strain evidence="1">A1464</strain>
    </source>
</reference>
<name>A0A370DI66_9GAMM</name>
<dbReference type="AlphaFoldDB" id="A0A370DI66"/>
<evidence type="ECO:0000313" key="1">
    <source>
        <dbReference type="EMBL" id="RDH84581.1"/>
    </source>
</evidence>
<organism evidence="1 2">
    <name type="scientific">endosymbiont of Galathealinum brachiosum</name>
    <dbReference type="NCBI Taxonomy" id="2200906"/>
    <lineage>
        <taxon>Bacteria</taxon>
        <taxon>Pseudomonadati</taxon>
        <taxon>Pseudomonadota</taxon>
        <taxon>Gammaproteobacteria</taxon>
        <taxon>sulfur-oxidizing symbionts</taxon>
    </lineage>
</organism>
<dbReference type="EMBL" id="QFXC01000007">
    <property type="protein sequence ID" value="RDH84581.1"/>
    <property type="molecule type" value="Genomic_DNA"/>
</dbReference>
<accession>A0A370DI66</accession>
<dbReference type="Pfam" id="PF12974">
    <property type="entry name" value="Phosphonate-bd"/>
    <property type="match status" value="1"/>
</dbReference>
<evidence type="ECO:0000313" key="2">
    <source>
        <dbReference type="Proteomes" id="UP000254266"/>
    </source>
</evidence>
<keyword evidence="2" id="KW-1185">Reference proteome</keyword>
<proteinExistence type="predicted"/>
<evidence type="ECO:0008006" key="3">
    <source>
        <dbReference type="Google" id="ProtNLM"/>
    </source>
</evidence>
<dbReference type="PANTHER" id="PTHR35841:SF1">
    <property type="entry name" value="PHOSPHONATES-BINDING PERIPLASMIC PROTEIN"/>
    <property type="match status" value="1"/>
</dbReference>
<dbReference type="PANTHER" id="PTHR35841">
    <property type="entry name" value="PHOSPHONATES-BINDING PERIPLASMIC PROTEIN"/>
    <property type="match status" value="1"/>
</dbReference>
<sequence>MQSLMADEYTVAVRAHYGVDYAIKRWQPTIDVLNKEIPQHYFNLLPVLDLQEISVIAGKGEFDFLLTNPSSYVEVKNLYGARALVTLNRKRGHTSQDRFGSVIFTHVSNKDILNIQDLEDKTLIAVSNKAFGGWRVALLEMLELGFDAQSDVKEIMFTKSKTHREVVSTVYSGGADAGVVRTGWLEQMEADGNLDMRYIRVLNNQYIFDFPFFLSTRLYPEWPFSVLKHVPDKDANLVSDTLLKIRKESVAAKSAVYIGWVKSRDYSSVQNLMIKLKNR</sequence>